<comment type="function">
    <text evidence="2">Pyridoxal 5'-phosphate (PLP)-binding protein, which is involved in PLP homeostasis.</text>
</comment>
<sequence>MSVAKNLTRVQDEIGNTKLVCVTKTIESPRINEAIQAGATIIGESRVQEYEEKKENILPCEEVHLIGHLQRNKVKKAVQLFDVIQSVDSLKVLRKINKRAYDIDKIQRIYLQINIGDEPQKHGFKLNNINNLFPKVKSFNNVLVEGLMCIPPYLPPEKTRPYFSKMKKLYYDLSVNNQGNIELKELSMGMSNDYPIAIEEGATIVRIGSAIFGKREK</sequence>
<evidence type="ECO:0000259" key="3">
    <source>
        <dbReference type="Pfam" id="PF01168"/>
    </source>
</evidence>
<reference evidence="4 5" key="1">
    <citation type="submission" date="2018-08" db="EMBL/GenBank/DDBJ databases">
        <title>The metabolism and importance of syntrophic acetate oxidation coupled to methane or sulfide production in haloalkaline environments.</title>
        <authorList>
            <person name="Timmers P.H.A."/>
            <person name="Vavourakis C.D."/>
            <person name="Sorokin D.Y."/>
            <person name="Sinninghe Damste J.S."/>
            <person name="Muyzer G."/>
            <person name="Stams A.J.M."/>
            <person name="Plugge C.M."/>
        </authorList>
    </citation>
    <scope>NUCLEOTIDE SEQUENCE [LARGE SCALE GENOMIC DNA]</scope>
    <source>
        <strain evidence="4">MSAO_Arc3</strain>
    </source>
</reference>
<dbReference type="Proteomes" id="UP000284763">
    <property type="component" value="Unassembled WGS sequence"/>
</dbReference>
<evidence type="ECO:0000313" key="4">
    <source>
        <dbReference type="EMBL" id="RQD83753.1"/>
    </source>
</evidence>
<dbReference type="InterPro" id="IPR011078">
    <property type="entry name" value="PyrdxlP_homeostasis"/>
</dbReference>
<protein>
    <recommendedName>
        <fullName evidence="2">Pyridoxal phosphate homeostasis protein</fullName>
        <shortName evidence="2">PLP homeostasis protein</shortName>
    </recommendedName>
</protein>
<keyword evidence="1 2" id="KW-0663">Pyridoxal phosphate</keyword>
<comment type="caution">
    <text evidence="4">The sequence shown here is derived from an EMBL/GenBank/DDBJ whole genome shotgun (WGS) entry which is preliminary data.</text>
</comment>
<organism evidence="4 5">
    <name type="scientific">Methanosalsum natronophilum</name>
    <dbReference type="NCBI Taxonomy" id="768733"/>
    <lineage>
        <taxon>Archaea</taxon>
        <taxon>Methanobacteriati</taxon>
        <taxon>Methanobacteriota</taxon>
        <taxon>Stenosarchaea group</taxon>
        <taxon>Methanomicrobia</taxon>
        <taxon>Methanosarcinales</taxon>
        <taxon>Methanosarcinaceae</taxon>
        <taxon>Methanosalsum</taxon>
    </lineage>
</organism>
<feature type="domain" description="Alanine racemase N-terminal" evidence="3">
    <location>
        <begin position="3"/>
        <end position="214"/>
    </location>
</feature>
<dbReference type="GO" id="GO:0030170">
    <property type="term" value="F:pyridoxal phosphate binding"/>
    <property type="evidence" value="ECO:0007669"/>
    <property type="project" value="UniProtKB-UniRule"/>
</dbReference>
<dbReference type="Gene3D" id="3.20.20.10">
    <property type="entry name" value="Alanine racemase"/>
    <property type="match status" value="1"/>
</dbReference>
<dbReference type="SUPFAM" id="SSF51419">
    <property type="entry name" value="PLP-binding barrel"/>
    <property type="match status" value="1"/>
</dbReference>
<dbReference type="Pfam" id="PF01168">
    <property type="entry name" value="Ala_racemase_N"/>
    <property type="match status" value="1"/>
</dbReference>
<dbReference type="EMBL" id="QZAB01000387">
    <property type="protein sequence ID" value="RQD83753.1"/>
    <property type="molecule type" value="Genomic_DNA"/>
</dbReference>
<evidence type="ECO:0000256" key="2">
    <source>
        <dbReference type="HAMAP-Rule" id="MF_02087"/>
    </source>
</evidence>
<dbReference type="PANTHER" id="PTHR10146:SF14">
    <property type="entry name" value="PYRIDOXAL PHOSPHATE HOMEOSTASIS PROTEIN"/>
    <property type="match status" value="1"/>
</dbReference>
<dbReference type="InterPro" id="IPR029066">
    <property type="entry name" value="PLP-binding_barrel"/>
</dbReference>
<feature type="modified residue" description="N6-(pyridoxal phosphate)lysine" evidence="2">
    <location>
        <position position="24"/>
    </location>
</feature>
<evidence type="ECO:0000313" key="5">
    <source>
        <dbReference type="Proteomes" id="UP000284763"/>
    </source>
</evidence>
<proteinExistence type="inferred from homology"/>
<gene>
    <name evidence="4" type="ORF">D5R95_06135</name>
</gene>
<name>A0A424YVW4_9EURY</name>
<dbReference type="PIRSF" id="PIRSF004848">
    <property type="entry name" value="YBL036c_PLPDEIII"/>
    <property type="match status" value="1"/>
</dbReference>
<dbReference type="PANTHER" id="PTHR10146">
    <property type="entry name" value="PROLINE SYNTHETASE CO-TRANSCRIBED BACTERIAL HOMOLOG PROTEIN"/>
    <property type="match status" value="1"/>
</dbReference>
<dbReference type="AlphaFoldDB" id="A0A424YVW4"/>
<dbReference type="HAMAP" id="MF_02087">
    <property type="entry name" value="PLP_homeostasis"/>
    <property type="match status" value="1"/>
</dbReference>
<dbReference type="CDD" id="cd00635">
    <property type="entry name" value="PLPDE_III_YBL036c_like"/>
    <property type="match status" value="1"/>
</dbReference>
<dbReference type="InterPro" id="IPR001608">
    <property type="entry name" value="Ala_racemase_N"/>
</dbReference>
<accession>A0A424YVW4</accession>
<evidence type="ECO:0000256" key="1">
    <source>
        <dbReference type="ARBA" id="ARBA00022898"/>
    </source>
</evidence>
<comment type="similarity">
    <text evidence="2">Belongs to the pyridoxal phosphate-binding protein YggS/PROSC family.</text>
</comment>
<dbReference type="NCBIfam" id="TIGR00044">
    <property type="entry name" value="YggS family pyridoxal phosphate-dependent enzyme"/>
    <property type="match status" value="1"/>
</dbReference>
<dbReference type="FunFam" id="3.20.20.10:FF:000018">
    <property type="entry name" value="Pyridoxal phosphate homeostasis protein"/>
    <property type="match status" value="1"/>
</dbReference>